<organism evidence="2 3">
    <name type="scientific">Portunus trituberculatus</name>
    <name type="common">Swimming crab</name>
    <name type="synonym">Neptunus trituberculatus</name>
    <dbReference type="NCBI Taxonomy" id="210409"/>
    <lineage>
        <taxon>Eukaryota</taxon>
        <taxon>Metazoa</taxon>
        <taxon>Ecdysozoa</taxon>
        <taxon>Arthropoda</taxon>
        <taxon>Crustacea</taxon>
        <taxon>Multicrustacea</taxon>
        <taxon>Malacostraca</taxon>
        <taxon>Eumalacostraca</taxon>
        <taxon>Eucarida</taxon>
        <taxon>Decapoda</taxon>
        <taxon>Pleocyemata</taxon>
        <taxon>Brachyura</taxon>
        <taxon>Eubrachyura</taxon>
        <taxon>Portunoidea</taxon>
        <taxon>Portunidae</taxon>
        <taxon>Portuninae</taxon>
        <taxon>Portunus</taxon>
    </lineage>
</organism>
<evidence type="ECO:0000313" key="3">
    <source>
        <dbReference type="Proteomes" id="UP000324222"/>
    </source>
</evidence>
<dbReference type="AlphaFoldDB" id="A0A5B7IMX8"/>
<gene>
    <name evidence="2" type="ORF">E2C01_077675</name>
</gene>
<sequence>MTQGCLAPSACPACPQDPYQLAQRRKHPHHPHLALPAPTPAPPPSTSINLVSSVVPCVACGFSNFCERPHLEHLSHSQPIVKKRKCTYSDILTIF</sequence>
<accession>A0A5B7IMX8</accession>
<dbReference type="Proteomes" id="UP000324222">
    <property type="component" value="Unassembled WGS sequence"/>
</dbReference>
<keyword evidence="3" id="KW-1185">Reference proteome</keyword>
<name>A0A5B7IMX8_PORTR</name>
<feature type="compositionally biased region" description="Basic residues" evidence="1">
    <location>
        <begin position="23"/>
        <end position="32"/>
    </location>
</feature>
<dbReference type="EMBL" id="VSRR010061218">
    <property type="protein sequence ID" value="MPC82986.1"/>
    <property type="molecule type" value="Genomic_DNA"/>
</dbReference>
<protein>
    <submittedName>
        <fullName evidence="2">Uncharacterized protein</fullName>
    </submittedName>
</protein>
<comment type="caution">
    <text evidence="2">The sequence shown here is derived from an EMBL/GenBank/DDBJ whole genome shotgun (WGS) entry which is preliminary data.</text>
</comment>
<feature type="region of interest" description="Disordered" evidence="1">
    <location>
        <begin position="22"/>
        <end position="41"/>
    </location>
</feature>
<evidence type="ECO:0000313" key="2">
    <source>
        <dbReference type="EMBL" id="MPC82986.1"/>
    </source>
</evidence>
<evidence type="ECO:0000256" key="1">
    <source>
        <dbReference type="SAM" id="MobiDB-lite"/>
    </source>
</evidence>
<proteinExistence type="predicted"/>
<reference evidence="2 3" key="1">
    <citation type="submission" date="2019-05" db="EMBL/GenBank/DDBJ databases">
        <title>Another draft genome of Portunus trituberculatus and its Hox gene families provides insights of decapod evolution.</title>
        <authorList>
            <person name="Jeong J.-H."/>
            <person name="Song I."/>
            <person name="Kim S."/>
            <person name="Choi T."/>
            <person name="Kim D."/>
            <person name="Ryu S."/>
            <person name="Kim W."/>
        </authorList>
    </citation>
    <scope>NUCLEOTIDE SEQUENCE [LARGE SCALE GENOMIC DNA]</scope>
    <source>
        <tissue evidence="2">Muscle</tissue>
    </source>
</reference>